<feature type="compositionally biased region" description="Basic and acidic residues" evidence="1">
    <location>
        <begin position="34"/>
        <end position="48"/>
    </location>
</feature>
<gene>
    <name evidence="2" type="ORF">G5714_014560</name>
</gene>
<feature type="compositionally biased region" description="Polar residues" evidence="1">
    <location>
        <begin position="49"/>
        <end position="79"/>
    </location>
</feature>
<feature type="region of interest" description="Disordered" evidence="1">
    <location>
        <begin position="1"/>
        <end position="91"/>
    </location>
</feature>
<keyword evidence="3" id="KW-1185">Reference proteome</keyword>
<sequence length="91" mass="10042">MQRQSGEFPFECVTREEATDHSSGNARTGTWEQRIGETRGREGTDEKSNNWGENSAQSPSVSADVTSEWGENSAQSPSISADAMSEWRVPF</sequence>
<dbReference type="EMBL" id="JAAMOB010000014">
    <property type="protein sequence ID" value="KAF4105229.1"/>
    <property type="molecule type" value="Genomic_DNA"/>
</dbReference>
<reference evidence="2 3" key="1">
    <citation type="submission" date="2020-04" db="EMBL/GenBank/DDBJ databases">
        <title>Chromosome-level genome assembly of a cyprinid fish Onychostoma macrolepis by integration of Nanopore Sequencing, Bionano and Hi-C technology.</title>
        <authorList>
            <person name="Wang D."/>
        </authorList>
    </citation>
    <scope>NUCLEOTIDE SEQUENCE [LARGE SCALE GENOMIC DNA]</scope>
    <source>
        <strain evidence="2">SWU-2019</strain>
        <tissue evidence="2">Muscle</tissue>
    </source>
</reference>
<comment type="caution">
    <text evidence="2">The sequence shown here is derived from an EMBL/GenBank/DDBJ whole genome shotgun (WGS) entry which is preliminary data.</text>
</comment>
<proteinExistence type="predicted"/>
<evidence type="ECO:0000313" key="2">
    <source>
        <dbReference type="EMBL" id="KAF4105229.1"/>
    </source>
</evidence>
<evidence type="ECO:0000313" key="3">
    <source>
        <dbReference type="Proteomes" id="UP000579812"/>
    </source>
</evidence>
<feature type="compositionally biased region" description="Polar residues" evidence="1">
    <location>
        <begin position="21"/>
        <end position="31"/>
    </location>
</feature>
<name>A0A7J6CD72_9TELE</name>
<accession>A0A7J6CD72</accession>
<dbReference type="Proteomes" id="UP000579812">
    <property type="component" value="Unassembled WGS sequence"/>
</dbReference>
<organism evidence="2 3">
    <name type="scientific">Onychostoma macrolepis</name>
    <dbReference type="NCBI Taxonomy" id="369639"/>
    <lineage>
        <taxon>Eukaryota</taxon>
        <taxon>Metazoa</taxon>
        <taxon>Chordata</taxon>
        <taxon>Craniata</taxon>
        <taxon>Vertebrata</taxon>
        <taxon>Euteleostomi</taxon>
        <taxon>Actinopterygii</taxon>
        <taxon>Neopterygii</taxon>
        <taxon>Teleostei</taxon>
        <taxon>Ostariophysi</taxon>
        <taxon>Cypriniformes</taxon>
        <taxon>Cyprinidae</taxon>
        <taxon>Acrossocheilinae</taxon>
        <taxon>Onychostoma</taxon>
    </lineage>
</organism>
<dbReference type="AlphaFoldDB" id="A0A7J6CD72"/>
<protein>
    <submittedName>
        <fullName evidence="2">Uncharacterized protein</fullName>
    </submittedName>
</protein>
<evidence type="ECO:0000256" key="1">
    <source>
        <dbReference type="SAM" id="MobiDB-lite"/>
    </source>
</evidence>